<dbReference type="Proteomes" id="UP000248865">
    <property type="component" value="Unassembled WGS sequence"/>
</dbReference>
<organism evidence="3 5">
    <name type="scientific">Escherichia coli</name>
    <dbReference type="NCBI Taxonomy" id="562"/>
    <lineage>
        <taxon>Bacteria</taxon>
        <taxon>Pseudomonadati</taxon>
        <taxon>Pseudomonadota</taxon>
        <taxon>Gammaproteobacteria</taxon>
        <taxon>Enterobacterales</taxon>
        <taxon>Enterobacteriaceae</taxon>
        <taxon>Escherichia</taxon>
    </lineage>
</organism>
<reference evidence="2 8" key="4">
    <citation type="journal article" date="2019" name="Environ. Health Perspect.">
        <title>Inter-host Transmission of Carbapenemase-Producing Escherichia coli among Humans and Backyard Animals.</title>
        <authorList>
            <person name="Li J."/>
            <person name="Bi Z."/>
            <person name="Ma S."/>
            <person name="Chen B."/>
            <person name="Cai C."/>
            <person name="He J."/>
            <person name="Schwarz S."/>
            <person name="Sun C."/>
            <person name="Zhou Y."/>
            <person name="Yin J."/>
            <person name="Hulth A."/>
            <person name="Wang Y."/>
            <person name="Shen Z."/>
            <person name="Wang S."/>
            <person name="Wu C."/>
            <person name="Nilsson L.E."/>
            <person name="Walsh T.R."/>
            <person name="Borjesson S."/>
            <person name="Shen J."/>
            <person name="Sun Q."/>
            <person name="Wang Y."/>
        </authorList>
    </citation>
    <scope>NUCLEOTIDE SEQUENCE [LARGE SCALE GENOMIC DNA]</scope>
    <source>
        <strain evidence="2 8">A016f</strain>
    </source>
</reference>
<evidence type="ECO:0000313" key="1">
    <source>
        <dbReference type="EMBL" id="AXO07654.1"/>
    </source>
</evidence>
<reference evidence="1 6" key="2">
    <citation type="submission" date="2018-08" db="EMBL/GenBank/DDBJ databases">
        <title>Complete genome sequencing and genomic characterization of five Escherichia coli strains co-producing MCR-1 and ESBLs from different origins in China.</title>
        <authorList>
            <person name="Bai L."/>
        </authorList>
    </citation>
    <scope>NUCLEOTIDE SEQUENCE [LARGE SCALE GENOMIC DNA]</scope>
    <source>
        <strain evidence="6">cq9</strain>
        <strain evidence="1">Cq9</strain>
    </source>
</reference>
<dbReference type="EMBL" id="RYCF01000399">
    <property type="protein sequence ID" value="MQK27998.1"/>
    <property type="molecule type" value="Genomic_DNA"/>
</dbReference>
<evidence type="ECO:0000313" key="3">
    <source>
        <dbReference type="EMBL" id="PZZ71134.1"/>
    </source>
</evidence>
<reference evidence="4 7" key="3">
    <citation type="submission" date="2018-12" db="EMBL/GenBank/DDBJ databases">
        <title>Food and Water Safety Consortium.</title>
        <authorList>
            <person name="Tyson S."/>
            <person name="Peterson C.-L."/>
            <person name="Olson A."/>
            <person name="Tyler S."/>
            <person name="Cabral J."/>
            <person name="Lynch T."/>
            <person name="Knox N."/>
            <person name="Van Domselaar G."/>
            <person name="Graham M."/>
        </authorList>
    </citation>
    <scope>NUCLEOTIDE SEQUENCE [LARGE SCALE GENOMIC DNA]</scope>
    <source>
        <strain evidence="4 7">FWSEC0419</strain>
    </source>
</reference>
<dbReference type="Proteomes" id="UP000305093">
    <property type="component" value="Unassembled WGS sequence"/>
</dbReference>
<accession>A0A2U2VNJ8</accession>
<reference evidence="3 5" key="1">
    <citation type="submission" date="2018-05" db="EMBL/GenBank/DDBJ databases">
        <title>Genomic sequencing of EHEC O26 New European Clone.</title>
        <authorList>
            <person name="Karnisova L."/>
            <person name="Nunvar J."/>
            <person name="Marejkova M."/>
            <person name="Mellmann A."/>
            <person name="Drevinek P."/>
            <person name="Blahova K."/>
            <person name="Bielaszewska M."/>
        </authorList>
    </citation>
    <scope>NUCLEOTIDE SEQUENCE [LARGE SCALE GENOMIC DNA]</scope>
    <source>
        <strain evidence="3 5">14-391</strain>
    </source>
</reference>
<evidence type="ECO:0000313" key="5">
    <source>
        <dbReference type="Proteomes" id="UP000248865"/>
    </source>
</evidence>
<name>A0A2U2VNJ8_ECOLX</name>
<protein>
    <submittedName>
        <fullName evidence="3">Integrase</fullName>
    </submittedName>
</protein>
<gene>
    <name evidence="4" type="ORF">C9194_19030</name>
    <name evidence="3" type="ORF">DIV22_07690</name>
    <name evidence="1" type="ORF">DS732_15445</name>
    <name evidence="2" type="ORF">EIZ93_28175</name>
</gene>
<dbReference type="AlphaFoldDB" id="A0A2U2VNJ8"/>
<evidence type="ECO:0000313" key="8">
    <source>
        <dbReference type="Proteomes" id="UP000359125"/>
    </source>
</evidence>
<dbReference type="Proteomes" id="UP000256244">
    <property type="component" value="Chromosome"/>
</dbReference>
<dbReference type="EMBL" id="QFSS01000026">
    <property type="protein sequence ID" value="PZZ71134.1"/>
    <property type="molecule type" value="Genomic_DNA"/>
</dbReference>
<evidence type="ECO:0000313" key="6">
    <source>
        <dbReference type="Proteomes" id="UP000256244"/>
    </source>
</evidence>
<evidence type="ECO:0000313" key="2">
    <source>
        <dbReference type="EMBL" id="MQK27998.1"/>
    </source>
</evidence>
<evidence type="ECO:0000313" key="4">
    <source>
        <dbReference type="EMBL" id="TJF63067.1"/>
    </source>
</evidence>
<dbReference type="EMBL" id="CP031546">
    <property type="protein sequence ID" value="AXO07654.1"/>
    <property type="molecule type" value="Genomic_DNA"/>
</dbReference>
<dbReference type="EMBL" id="RROO01000039">
    <property type="protein sequence ID" value="TJF63067.1"/>
    <property type="molecule type" value="Genomic_DNA"/>
</dbReference>
<proteinExistence type="predicted"/>
<sequence length="64" mass="7604">MAENFQDQVSILNQKLSEFAPSMPQAVRLEVINNRLQNLHLHGHHFLIRRHQLITHLNPHLHRN</sequence>
<dbReference type="Proteomes" id="UP000359125">
    <property type="component" value="Unassembled WGS sequence"/>
</dbReference>
<evidence type="ECO:0000313" key="7">
    <source>
        <dbReference type="Proteomes" id="UP000305093"/>
    </source>
</evidence>